<evidence type="ECO:0000313" key="2">
    <source>
        <dbReference type="Proteomes" id="UP001371456"/>
    </source>
</evidence>
<protein>
    <submittedName>
        <fullName evidence="1">Uncharacterized protein</fullName>
    </submittedName>
</protein>
<proteinExistence type="predicted"/>
<organism evidence="1 2">
    <name type="scientific">Solanum bulbocastanum</name>
    <name type="common">Wild potato</name>
    <dbReference type="NCBI Taxonomy" id="147425"/>
    <lineage>
        <taxon>Eukaryota</taxon>
        <taxon>Viridiplantae</taxon>
        <taxon>Streptophyta</taxon>
        <taxon>Embryophyta</taxon>
        <taxon>Tracheophyta</taxon>
        <taxon>Spermatophyta</taxon>
        <taxon>Magnoliopsida</taxon>
        <taxon>eudicotyledons</taxon>
        <taxon>Gunneridae</taxon>
        <taxon>Pentapetalae</taxon>
        <taxon>asterids</taxon>
        <taxon>lamiids</taxon>
        <taxon>Solanales</taxon>
        <taxon>Solanaceae</taxon>
        <taxon>Solanoideae</taxon>
        <taxon>Solaneae</taxon>
        <taxon>Solanum</taxon>
    </lineage>
</organism>
<gene>
    <name evidence="1" type="ORF">RDI58_029326</name>
</gene>
<name>A0AAN8Y0A3_SOLBU</name>
<keyword evidence="2" id="KW-1185">Reference proteome</keyword>
<dbReference type="AlphaFoldDB" id="A0AAN8Y0A3"/>
<reference evidence="1 2" key="1">
    <citation type="submission" date="2024-02" db="EMBL/GenBank/DDBJ databases">
        <title>de novo genome assembly of Solanum bulbocastanum strain 11H21.</title>
        <authorList>
            <person name="Hosaka A.J."/>
        </authorList>
    </citation>
    <scope>NUCLEOTIDE SEQUENCE [LARGE SCALE GENOMIC DNA]</scope>
    <source>
        <tissue evidence="1">Young leaves</tissue>
    </source>
</reference>
<sequence>MSEKKSTPIVNNEEIERIIPATAQK</sequence>
<dbReference type="EMBL" id="JBANQN010000012">
    <property type="protein sequence ID" value="KAK6774087.1"/>
    <property type="molecule type" value="Genomic_DNA"/>
</dbReference>
<accession>A0AAN8Y0A3</accession>
<comment type="caution">
    <text evidence="1">The sequence shown here is derived from an EMBL/GenBank/DDBJ whole genome shotgun (WGS) entry which is preliminary data.</text>
</comment>
<evidence type="ECO:0000313" key="1">
    <source>
        <dbReference type="EMBL" id="KAK6774087.1"/>
    </source>
</evidence>
<dbReference type="Proteomes" id="UP001371456">
    <property type="component" value="Unassembled WGS sequence"/>
</dbReference>